<feature type="compositionally biased region" description="Low complexity" evidence="1">
    <location>
        <begin position="78"/>
        <end position="87"/>
    </location>
</feature>
<reference evidence="2 3" key="1">
    <citation type="journal article" date="2014" name="Genome Announc.">
        <title>Draft Genome Sequence of Streptomyces roseochromogenes subsp. oscitans DS 12.976, Producer of the Aminocoumarin Antibiotic Clorobiocin.</title>
        <authorList>
            <person name="Ruckert C."/>
            <person name="Kalinowski J."/>
            <person name="Heide L."/>
            <person name="Apel A.K."/>
        </authorList>
    </citation>
    <scope>NUCLEOTIDE SEQUENCE [LARGE SCALE GENOMIC DNA]</scope>
    <source>
        <strain evidence="2 3">DS 12.976</strain>
    </source>
</reference>
<keyword evidence="3" id="KW-1185">Reference proteome</keyword>
<proteinExistence type="predicted"/>
<dbReference type="PATRIC" id="fig|1352936.5.peg.8795"/>
<feature type="compositionally biased region" description="Basic and acidic residues" evidence="1">
    <location>
        <begin position="7"/>
        <end position="31"/>
    </location>
</feature>
<evidence type="ECO:0000313" key="3">
    <source>
        <dbReference type="Proteomes" id="UP000017984"/>
    </source>
</evidence>
<protein>
    <submittedName>
        <fullName evidence="2">Uncharacterized protein</fullName>
    </submittedName>
</protein>
<accession>V6JJD6</accession>
<feature type="region of interest" description="Disordered" evidence="1">
    <location>
        <begin position="46"/>
        <end position="117"/>
    </location>
</feature>
<dbReference type="HOGENOM" id="CLU_2083602_0_0_11"/>
<dbReference type="EMBL" id="AWQX01000383">
    <property type="protein sequence ID" value="EST19236.1"/>
    <property type="molecule type" value="Genomic_DNA"/>
</dbReference>
<feature type="region of interest" description="Disordered" evidence="1">
    <location>
        <begin position="1"/>
        <end position="31"/>
    </location>
</feature>
<dbReference type="Proteomes" id="UP000017984">
    <property type="component" value="Chromosome"/>
</dbReference>
<evidence type="ECO:0000256" key="1">
    <source>
        <dbReference type="SAM" id="MobiDB-lite"/>
    </source>
</evidence>
<name>V6JJD6_STRRC</name>
<organism evidence="2 3">
    <name type="scientific">Streptomyces roseochromogenus subsp. oscitans DS 12.976</name>
    <dbReference type="NCBI Taxonomy" id="1352936"/>
    <lineage>
        <taxon>Bacteria</taxon>
        <taxon>Bacillati</taxon>
        <taxon>Actinomycetota</taxon>
        <taxon>Actinomycetes</taxon>
        <taxon>Kitasatosporales</taxon>
        <taxon>Streptomycetaceae</taxon>
        <taxon>Streptomyces</taxon>
    </lineage>
</organism>
<comment type="caution">
    <text evidence="2">The sequence shown here is derived from an EMBL/GenBank/DDBJ whole genome shotgun (WGS) entry which is preliminary data.</text>
</comment>
<dbReference type="AlphaFoldDB" id="V6JJD6"/>
<gene>
    <name evidence="2" type="ORF">M878_42495</name>
</gene>
<sequence>MAFAGEFGRDAARDEEVQDQRGKRSALETETGRCVLDSALGEVQAHGGAVAEGGRDPGTVRAGRPWLTRLRRNSEFNSSATSAATPSSRKRAATGPAFRRFGQRQGDPPGSARTPHL</sequence>
<evidence type="ECO:0000313" key="2">
    <source>
        <dbReference type="EMBL" id="EST19236.1"/>
    </source>
</evidence>